<accession>A0ABU6G8T9</accession>
<organism evidence="1 2">
    <name type="scientific">Paenibacillus alba</name>
    <dbReference type="NCBI Taxonomy" id="1197127"/>
    <lineage>
        <taxon>Bacteria</taxon>
        <taxon>Bacillati</taxon>
        <taxon>Bacillota</taxon>
        <taxon>Bacilli</taxon>
        <taxon>Bacillales</taxon>
        <taxon>Paenibacillaceae</taxon>
        <taxon>Paenibacillus</taxon>
    </lineage>
</organism>
<keyword evidence="2" id="KW-1185">Reference proteome</keyword>
<dbReference type="Proteomes" id="UP001338137">
    <property type="component" value="Unassembled WGS sequence"/>
</dbReference>
<dbReference type="RefSeq" id="WP_326073292.1">
    <property type="nucleotide sequence ID" value="NZ_JARLKY010000046.1"/>
</dbReference>
<reference evidence="1 2" key="1">
    <citation type="submission" date="2023-03" db="EMBL/GenBank/DDBJ databases">
        <title>Bacillus Genome Sequencing.</title>
        <authorList>
            <person name="Dunlap C."/>
        </authorList>
    </citation>
    <scope>NUCLEOTIDE SEQUENCE [LARGE SCALE GENOMIC DNA]</scope>
    <source>
        <strain evidence="1 2">BD-533</strain>
    </source>
</reference>
<dbReference type="PANTHER" id="PTHR38479">
    <property type="entry name" value="LMO0824 PROTEIN"/>
    <property type="match status" value="1"/>
</dbReference>
<evidence type="ECO:0000313" key="2">
    <source>
        <dbReference type="Proteomes" id="UP001338137"/>
    </source>
</evidence>
<dbReference type="GO" id="GO:0003677">
    <property type="term" value="F:DNA binding"/>
    <property type="evidence" value="ECO:0007669"/>
    <property type="project" value="UniProtKB-KW"/>
</dbReference>
<sequence length="383" mass="42837">MTISKPKSTGQTTNQPLSTRALNRALLARQLLLSRSDLSVREAVRHLVGLQAQAPNPPYVALWARLRQFRHEELSAHLMERSMVRIALMRSTLHLVTADDCVTLRPLLQSVQERGLKGSFGKKLAELDLDALAAAGRALLEAQPLTFSELGKRLQALWPHSDATALSQAVRCRLPLVQVPPRGIWGASGQAAHTTAEAWLGRPLAEEPDLEAMLLRYLAAFGPASVKDMQVWSGLTRLREVVERLRPSLLAFRDEQGNELFDLPDAPRPDPSTPAPIRFLSEFDNMLLSYDDRSRILQDDDKHLVFTDNGIIRATLLVDGFVCGIWSVTQKRKAADLSISLFRSISEEQLNSIREEAERLFDFIAPDAETRDIHITYSRNTSL</sequence>
<comment type="caution">
    <text evidence="1">The sequence shown here is derived from an EMBL/GenBank/DDBJ whole genome shotgun (WGS) entry which is preliminary data.</text>
</comment>
<dbReference type="InterPro" id="IPR009351">
    <property type="entry name" value="AlkZ-like"/>
</dbReference>
<dbReference type="Pfam" id="PF06224">
    <property type="entry name" value="AlkZ-like"/>
    <property type="match status" value="1"/>
</dbReference>
<dbReference type="PANTHER" id="PTHR38479:SF2">
    <property type="entry name" value="WINGED HELIX DNA-BINDING DOMAIN-CONTAINING PROTEIN"/>
    <property type="match status" value="1"/>
</dbReference>
<keyword evidence="1" id="KW-0238">DNA-binding</keyword>
<evidence type="ECO:0000313" key="1">
    <source>
        <dbReference type="EMBL" id="MEC0229164.1"/>
    </source>
</evidence>
<dbReference type="EMBL" id="JARLKY010000046">
    <property type="protein sequence ID" value="MEC0229164.1"/>
    <property type="molecule type" value="Genomic_DNA"/>
</dbReference>
<name>A0ABU6G8T9_9BACL</name>
<proteinExistence type="predicted"/>
<protein>
    <submittedName>
        <fullName evidence="1">Winged helix DNA-binding domain-containing protein</fullName>
    </submittedName>
</protein>
<gene>
    <name evidence="1" type="ORF">P4I72_18705</name>
</gene>